<accession>A0A2N3V9Z0</accession>
<reference evidence="2 3" key="1">
    <citation type="submission" date="2017-12" db="EMBL/GenBank/DDBJ databases">
        <title>Sequencing the genomes of 1000 Actinobacteria strains.</title>
        <authorList>
            <person name="Klenk H.-P."/>
        </authorList>
    </citation>
    <scope>NUCLEOTIDE SEQUENCE [LARGE SCALE GENOMIC DNA]</scope>
    <source>
        <strain evidence="2 3">DSM 44489</strain>
    </source>
</reference>
<feature type="transmembrane region" description="Helical" evidence="1">
    <location>
        <begin position="121"/>
        <end position="142"/>
    </location>
</feature>
<dbReference type="Proteomes" id="UP000233766">
    <property type="component" value="Unassembled WGS sequence"/>
</dbReference>
<name>A0A2N3V9Z0_9NOCA</name>
<protein>
    <submittedName>
        <fullName evidence="2">Uncharacterized protein</fullName>
    </submittedName>
</protein>
<keyword evidence="1" id="KW-1133">Transmembrane helix</keyword>
<dbReference type="EMBL" id="PJMW01000002">
    <property type="protein sequence ID" value="PKV78452.1"/>
    <property type="molecule type" value="Genomic_DNA"/>
</dbReference>
<dbReference type="OrthoDB" id="5180668at2"/>
<comment type="caution">
    <text evidence="2">The sequence shown here is derived from an EMBL/GenBank/DDBJ whole genome shotgun (WGS) entry which is preliminary data.</text>
</comment>
<keyword evidence="1" id="KW-0472">Membrane</keyword>
<dbReference type="AlphaFoldDB" id="A0A2N3V9Z0"/>
<sequence>MTGVVPGPAVPAQQQFRAVPGETGIVVHTWKLPIAFGIGTKVAVNGYPIPNTRWGANFVPGPPGVHTVAVDATQWGMAYGGNFAQVQVFPGHTTEVHYTAPAQIFKKGALAAERQPAPGAVLSYVAMVFAVIMIAAYVALIIM</sequence>
<evidence type="ECO:0000313" key="3">
    <source>
        <dbReference type="Proteomes" id="UP000233766"/>
    </source>
</evidence>
<gene>
    <name evidence="2" type="ORF">ATK86_2821</name>
</gene>
<evidence type="ECO:0000256" key="1">
    <source>
        <dbReference type="SAM" id="Phobius"/>
    </source>
</evidence>
<evidence type="ECO:0000313" key="2">
    <source>
        <dbReference type="EMBL" id="PKV78452.1"/>
    </source>
</evidence>
<organism evidence="2 3">
    <name type="scientific">Nocardia fluminea</name>
    <dbReference type="NCBI Taxonomy" id="134984"/>
    <lineage>
        <taxon>Bacteria</taxon>
        <taxon>Bacillati</taxon>
        <taxon>Actinomycetota</taxon>
        <taxon>Actinomycetes</taxon>
        <taxon>Mycobacteriales</taxon>
        <taxon>Nocardiaceae</taxon>
        <taxon>Nocardia</taxon>
    </lineage>
</organism>
<keyword evidence="3" id="KW-1185">Reference proteome</keyword>
<proteinExistence type="predicted"/>
<keyword evidence="1" id="KW-0812">Transmembrane</keyword>
<dbReference type="RefSeq" id="WP_101464893.1">
    <property type="nucleotide sequence ID" value="NZ_PJMW01000002.1"/>
</dbReference>